<evidence type="ECO:0000313" key="3">
    <source>
        <dbReference type="EMBL" id="CAI8837266.1"/>
    </source>
</evidence>
<accession>A0ABM9I1W1</accession>
<protein>
    <recommendedName>
        <fullName evidence="2">Tc1-like transposase DDE domain-containing protein</fullName>
    </recommendedName>
</protein>
<organism evidence="3 4">
    <name type="scientific">Methylocaldum szegediense</name>
    <dbReference type="NCBI Taxonomy" id="73780"/>
    <lineage>
        <taxon>Bacteria</taxon>
        <taxon>Pseudomonadati</taxon>
        <taxon>Pseudomonadota</taxon>
        <taxon>Gammaproteobacteria</taxon>
        <taxon>Methylococcales</taxon>
        <taxon>Methylococcaceae</taxon>
        <taxon>Methylocaldum</taxon>
    </lineage>
</organism>
<keyword evidence="1" id="KW-1133">Transmembrane helix</keyword>
<feature type="transmembrane region" description="Helical" evidence="1">
    <location>
        <begin position="130"/>
        <end position="150"/>
    </location>
</feature>
<reference evidence="3 4" key="1">
    <citation type="submission" date="2023-03" db="EMBL/GenBank/DDBJ databases">
        <authorList>
            <person name="Pearce D."/>
        </authorList>
    </citation>
    <scope>NUCLEOTIDE SEQUENCE [LARGE SCALE GENOMIC DNA]</scope>
    <source>
        <strain evidence="3">Msz</strain>
    </source>
</reference>
<keyword evidence="1" id="KW-0812">Transmembrane</keyword>
<sequence>MAYLDVYVVSLLLAGKIRILDRHPVHRTRAVQALLHRHQARYVDPPPYPSERNPSEEAWSKVTHVLKREKARTVDHLRDTLHRAAKSITSSDAQGYFQACRGLSSGNRLKLKTLYVAESVDLLAMEFSSAAYLTIVAYLVGTILLVYEIISDPNQFWEEKGQITFIIAAMLGPILAPLQGAEAGTASQQLWTAIAWIVGVALGVIGAI</sequence>
<dbReference type="Pfam" id="PF13358">
    <property type="entry name" value="DDE_3"/>
    <property type="match status" value="1"/>
</dbReference>
<evidence type="ECO:0000313" key="4">
    <source>
        <dbReference type="Proteomes" id="UP001162030"/>
    </source>
</evidence>
<feature type="transmembrane region" description="Helical" evidence="1">
    <location>
        <begin position="190"/>
        <end position="207"/>
    </location>
</feature>
<dbReference type="EMBL" id="OX458333">
    <property type="protein sequence ID" value="CAI8837266.1"/>
    <property type="molecule type" value="Genomic_DNA"/>
</dbReference>
<evidence type="ECO:0000256" key="1">
    <source>
        <dbReference type="SAM" id="Phobius"/>
    </source>
</evidence>
<evidence type="ECO:0000259" key="2">
    <source>
        <dbReference type="Pfam" id="PF13358"/>
    </source>
</evidence>
<dbReference type="Proteomes" id="UP001162030">
    <property type="component" value="Chromosome"/>
</dbReference>
<keyword evidence="4" id="KW-1185">Reference proteome</keyword>
<dbReference type="InterPro" id="IPR038717">
    <property type="entry name" value="Tc1-like_DDE_dom"/>
</dbReference>
<name>A0ABM9I1W1_9GAMM</name>
<feature type="domain" description="Tc1-like transposase DDE" evidence="2">
    <location>
        <begin position="17"/>
        <end position="78"/>
    </location>
</feature>
<dbReference type="Gene3D" id="3.30.420.10">
    <property type="entry name" value="Ribonuclease H-like superfamily/Ribonuclease H"/>
    <property type="match status" value="1"/>
</dbReference>
<keyword evidence="1" id="KW-0472">Membrane</keyword>
<dbReference type="InterPro" id="IPR036397">
    <property type="entry name" value="RNaseH_sf"/>
</dbReference>
<feature type="transmembrane region" description="Helical" evidence="1">
    <location>
        <begin position="162"/>
        <end position="178"/>
    </location>
</feature>
<gene>
    <name evidence="3" type="ORF">MSZNOR_2260</name>
</gene>
<proteinExistence type="predicted"/>